<evidence type="ECO:0000313" key="3">
    <source>
        <dbReference type="Proteomes" id="UP000030416"/>
    </source>
</evidence>
<feature type="transmembrane region" description="Helical" evidence="1">
    <location>
        <begin position="44"/>
        <end position="61"/>
    </location>
</feature>
<keyword evidence="1" id="KW-0812">Transmembrane</keyword>
<feature type="transmembrane region" description="Helical" evidence="1">
    <location>
        <begin position="67"/>
        <end position="84"/>
    </location>
</feature>
<dbReference type="InterPro" id="IPR025441">
    <property type="entry name" value="DUF4181"/>
</dbReference>
<keyword evidence="3" id="KW-1185">Reference proteome</keyword>
<dbReference type="RefSeq" id="WP_036187232.1">
    <property type="nucleotide sequence ID" value="NZ_AVDA01000014.1"/>
</dbReference>
<proteinExistence type="predicted"/>
<keyword evidence="1" id="KW-0472">Membrane</keyword>
<dbReference type="AlphaFoldDB" id="A0A0A3IT82"/>
<dbReference type="Proteomes" id="UP000030416">
    <property type="component" value="Unassembled WGS sequence"/>
</dbReference>
<feature type="transmembrane region" description="Helical" evidence="1">
    <location>
        <begin position="6"/>
        <end position="24"/>
    </location>
</feature>
<evidence type="ECO:0000313" key="2">
    <source>
        <dbReference type="EMBL" id="KGR78032.1"/>
    </source>
</evidence>
<organism evidence="2 3">
    <name type="scientific">Ureibacillus manganicus DSM 26584</name>
    <dbReference type="NCBI Taxonomy" id="1384049"/>
    <lineage>
        <taxon>Bacteria</taxon>
        <taxon>Bacillati</taxon>
        <taxon>Bacillota</taxon>
        <taxon>Bacilli</taxon>
        <taxon>Bacillales</taxon>
        <taxon>Caryophanaceae</taxon>
        <taxon>Ureibacillus</taxon>
    </lineage>
</organism>
<protein>
    <recommendedName>
        <fullName evidence="4">DUF4181 domain-containing protein</fullName>
    </recommendedName>
</protein>
<sequence>MGISAPLLVFVVGIANLIVGHFLIEGKRKKISETKGKYIHKWGYSIIATMGIGSLFILDIFDPNVMKWFWLGLLILIIGFQTLLDWKYLKGTKEYLVSLIVLVIGIIYILVVMF</sequence>
<comment type="caution">
    <text evidence="2">The sequence shown here is derived from an EMBL/GenBank/DDBJ whole genome shotgun (WGS) entry which is preliminary data.</text>
</comment>
<name>A0A0A3IT82_9BACL</name>
<feature type="transmembrane region" description="Helical" evidence="1">
    <location>
        <begin position="96"/>
        <end position="113"/>
    </location>
</feature>
<dbReference type="eggNOG" id="ENOG50336H8">
    <property type="taxonomic scope" value="Bacteria"/>
</dbReference>
<evidence type="ECO:0000256" key="1">
    <source>
        <dbReference type="SAM" id="Phobius"/>
    </source>
</evidence>
<accession>A0A0A3IT82</accession>
<gene>
    <name evidence="2" type="ORF">CD29_12825</name>
</gene>
<evidence type="ECO:0008006" key="4">
    <source>
        <dbReference type="Google" id="ProtNLM"/>
    </source>
</evidence>
<reference evidence="2 3" key="1">
    <citation type="submission" date="2014-02" db="EMBL/GenBank/DDBJ databases">
        <title>Draft genome sequence of Lysinibacillus manganicus DSM 26584T.</title>
        <authorList>
            <person name="Zhang F."/>
            <person name="Wang G."/>
            <person name="Zhang L."/>
        </authorList>
    </citation>
    <scope>NUCLEOTIDE SEQUENCE [LARGE SCALE GENOMIC DNA]</scope>
    <source>
        <strain evidence="2 3">DSM 26584</strain>
    </source>
</reference>
<dbReference type="EMBL" id="JPVN01000014">
    <property type="protein sequence ID" value="KGR78032.1"/>
    <property type="molecule type" value="Genomic_DNA"/>
</dbReference>
<keyword evidence="1" id="KW-1133">Transmembrane helix</keyword>
<dbReference type="Pfam" id="PF13789">
    <property type="entry name" value="DUF4181"/>
    <property type="match status" value="1"/>
</dbReference>